<accession>A0A2H3DG31</accession>
<evidence type="ECO:0000313" key="3">
    <source>
        <dbReference type="Proteomes" id="UP000217790"/>
    </source>
</evidence>
<sequence>MPLLTFGTNGFFFVNVLPHMQSLEWLERFKMSPWSNCRNFLHCASLASHAAYLHMMQELVETNASGEHVHKQEGGSHYRLEGFLRSLFLTGILSSSPFTQILANLKIPHSASFELQTILAICQERHQATVDLPLGSTDIFLHDTLHLHPVIWAVLLRFMQRRFPPIFGTDEDNVNWNLCLQFVRMLTQSPSTITVSDTISITIPAAMTFRDAVRNSLVDNEVAVALLNIPSWNQMLFPSLLLDLSLDEAGYTDLPLKRGRFSEALILFGRSSFEWRQNYAAQRAVFLTLRQVIDSDFFSQSIQTKGLRSLHVQVLDLCASLYESHVPSTAQFKWDENSESFLNKILAFYVLSREAETQDVASASADVFRHGFLSSASCVSNLSASKRFSRTVKPSNGFKLPLYEGVFQERTAYIARLFWFLCLINNYPFCKDVHLGDLTANDSAVCYVTVLRTHNGLLGNTGTERQDVMGHSSRIIYLNRPIAVKTSEFQNHGGRVVRALVAFDKKGIHVKMAEILWRTFGKDSTETSYKQPQYRVADNSISGAVDDTSNPMVRVVREELGAIGSERIEVQCTKKMVEWVVHAHGNVWVMGVGEFSVGNQAIAVILVYGILVVDESRRVHYQYGDGDGGSLKSAAYSLEEHRKRGRGRLVTGIVRTWHGNKIHYRIQYRYIPDDMRKVKMYSTYKHIDSHIHYGASTELTRDVEAESFMTRPFNYPRDPAPTYSERHTVIGASMENNPIADTCRGCRGCDRAGSRWMATSVYERMPIGSTRCEEYGKDTDNGPSAPSAVYTQTPRDAGRGHATTDQILHIGKILAHNLQGWRYNRDINVMSSGSKAYIKYERTYAPGMEDEGEGHALTIDSQYANIRSNNTREKTCRVDRGGSFKVKPDYVYRYGGTENNIKFNPGQNQY</sequence>
<feature type="compositionally biased region" description="Polar residues" evidence="1">
    <location>
        <begin position="781"/>
        <end position="794"/>
    </location>
</feature>
<evidence type="ECO:0000256" key="1">
    <source>
        <dbReference type="SAM" id="MobiDB-lite"/>
    </source>
</evidence>
<dbReference type="AlphaFoldDB" id="A0A2H3DG31"/>
<protein>
    <submittedName>
        <fullName evidence="2">Uncharacterized protein</fullName>
    </submittedName>
</protein>
<proteinExistence type="predicted"/>
<name>A0A2H3DG31_ARMGA</name>
<dbReference type="EMBL" id="KZ293679">
    <property type="protein sequence ID" value="PBK87203.1"/>
    <property type="molecule type" value="Genomic_DNA"/>
</dbReference>
<organism evidence="2 3">
    <name type="scientific">Armillaria gallica</name>
    <name type="common">Bulbous honey fungus</name>
    <name type="synonym">Armillaria bulbosa</name>
    <dbReference type="NCBI Taxonomy" id="47427"/>
    <lineage>
        <taxon>Eukaryota</taxon>
        <taxon>Fungi</taxon>
        <taxon>Dikarya</taxon>
        <taxon>Basidiomycota</taxon>
        <taxon>Agaricomycotina</taxon>
        <taxon>Agaricomycetes</taxon>
        <taxon>Agaricomycetidae</taxon>
        <taxon>Agaricales</taxon>
        <taxon>Marasmiineae</taxon>
        <taxon>Physalacriaceae</taxon>
        <taxon>Armillaria</taxon>
    </lineage>
</organism>
<keyword evidence="3" id="KW-1185">Reference proteome</keyword>
<dbReference type="InParanoid" id="A0A2H3DG31"/>
<reference evidence="3" key="1">
    <citation type="journal article" date="2017" name="Nat. Ecol. Evol.">
        <title>Genome expansion and lineage-specific genetic innovations in the forest pathogenic fungi Armillaria.</title>
        <authorList>
            <person name="Sipos G."/>
            <person name="Prasanna A.N."/>
            <person name="Walter M.C."/>
            <person name="O'Connor E."/>
            <person name="Balint B."/>
            <person name="Krizsan K."/>
            <person name="Kiss B."/>
            <person name="Hess J."/>
            <person name="Varga T."/>
            <person name="Slot J."/>
            <person name="Riley R."/>
            <person name="Boka B."/>
            <person name="Rigling D."/>
            <person name="Barry K."/>
            <person name="Lee J."/>
            <person name="Mihaltcheva S."/>
            <person name="LaButti K."/>
            <person name="Lipzen A."/>
            <person name="Waldron R."/>
            <person name="Moloney N.M."/>
            <person name="Sperisen C."/>
            <person name="Kredics L."/>
            <person name="Vagvoelgyi C."/>
            <person name="Patrignani A."/>
            <person name="Fitzpatrick D."/>
            <person name="Nagy I."/>
            <person name="Doyle S."/>
            <person name="Anderson J.B."/>
            <person name="Grigoriev I.V."/>
            <person name="Gueldener U."/>
            <person name="Muensterkoetter M."/>
            <person name="Nagy L.G."/>
        </authorList>
    </citation>
    <scope>NUCLEOTIDE SEQUENCE [LARGE SCALE GENOMIC DNA]</scope>
    <source>
        <strain evidence="3">Ar21-2</strain>
    </source>
</reference>
<gene>
    <name evidence="2" type="ORF">ARMGADRAFT_1122359</name>
</gene>
<evidence type="ECO:0000313" key="2">
    <source>
        <dbReference type="EMBL" id="PBK87203.1"/>
    </source>
</evidence>
<feature type="region of interest" description="Disordered" evidence="1">
    <location>
        <begin position="776"/>
        <end position="800"/>
    </location>
</feature>
<dbReference type="Proteomes" id="UP000217790">
    <property type="component" value="Unassembled WGS sequence"/>
</dbReference>